<sequence length="506" mass="57890">MPNHDELERISPENAGIESSQVRRCLEKLTNEWASMHGFMAARDGKVFAECFWAPYSKDLVHGNNSLGKTYTGTAVGIALMEHKLSLEEKMTDIFAEEIKERNIEVSELMKEIRIRDVLTMTNGHARHPEIGEDWIGDYFRTPMKYKPGTRFMYNTSGACMLSAVIKKKTGQNLKEYLTPRLFDEIGINGERFVWLKWPNGLDAEPATFSTTEDNLRLALLYMNGGSWNGRQLVDPDYIKEALSVQIENEYAPEQKDGKCGYGYQLWACSIPGVYRFDGAQGQYGIVWPKKRVAVVVHEGAIAPYGPQRTLDVIYEELLLKIADEPLEENEEEYNRLLEIEKNMEFMPDRPNDITPDLDFSGKYKVTEGNPTPWLGLAPPGGTDMFALYRAKDRKGEMEEFTLEMKADRCILEVNGYARFEAGFDGKLVLRNTDNVFPDLTAYCATARYINGYTLEITIHWMSSWALTIMRFEKQNETVKITAMKNRLNQEDNWLVYKGEARGVKP</sequence>
<dbReference type="InterPro" id="IPR012338">
    <property type="entry name" value="Beta-lactam/transpept-like"/>
</dbReference>
<evidence type="ECO:0000259" key="1">
    <source>
        <dbReference type="Pfam" id="PF00144"/>
    </source>
</evidence>
<dbReference type="Proteomes" id="UP000095544">
    <property type="component" value="Unassembled WGS sequence"/>
</dbReference>
<dbReference type="OrthoDB" id="9773047at2"/>
<dbReference type="InterPro" id="IPR001466">
    <property type="entry name" value="Beta-lactam-related"/>
</dbReference>
<dbReference type="PANTHER" id="PTHR43283:SF7">
    <property type="entry name" value="BETA-LACTAMASE-RELATED DOMAIN-CONTAINING PROTEIN"/>
    <property type="match status" value="1"/>
</dbReference>
<dbReference type="RefSeq" id="WP_050640194.1">
    <property type="nucleotide sequence ID" value="NZ_CABKUE010000008.1"/>
</dbReference>
<organism evidence="2 3">
    <name type="scientific">Faecalicatena contorta</name>
    <dbReference type="NCBI Taxonomy" id="39482"/>
    <lineage>
        <taxon>Bacteria</taxon>
        <taxon>Bacillati</taxon>
        <taxon>Bacillota</taxon>
        <taxon>Clostridia</taxon>
        <taxon>Lachnospirales</taxon>
        <taxon>Lachnospiraceae</taxon>
        <taxon>Faecalicatena</taxon>
    </lineage>
</organism>
<dbReference type="GO" id="GO:0004180">
    <property type="term" value="F:carboxypeptidase activity"/>
    <property type="evidence" value="ECO:0007669"/>
    <property type="project" value="UniProtKB-KW"/>
</dbReference>
<dbReference type="Pfam" id="PF00144">
    <property type="entry name" value="Beta-lactamase"/>
    <property type="match status" value="1"/>
</dbReference>
<keyword evidence="2" id="KW-0645">Protease</keyword>
<evidence type="ECO:0000313" key="3">
    <source>
        <dbReference type="Proteomes" id="UP000095544"/>
    </source>
</evidence>
<gene>
    <name evidence="2" type="ORF">ERS852491_04684</name>
</gene>
<dbReference type="PANTHER" id="PTHR43283">
    <property type="entry name" value="BETA-LACTAMASE-RELATED"/>
    <property type="match status" value="1"/>
</dbReference>
<reference evidence="2 3" key="1">
    <citation type="submission" date="2015-09" db="EMBL/GenBank/DDBJ databases">
        <authorList>
            <consortium name="Pathogen Informatics"/>
        </authorList>
    </citation>
    <scope>NUCLEOTIDE SEQUENCE [LARGE SCALE GENOMIC DNA]</scope>
    <source>
        <strain evidence="2 3">2789STDY5834876</strain>
    </source>
</reference>
<protein>
    <submittedName>
        <fullName evidence="2">Beta-lactamase/D-alanine carboxypeptidase</fullName>
    </submittedName>
</protein>
<dbReference type="Gene3D" id="3.40.710.10">
    <property type="entry name" value="DD-peptidase/beta-lactamase superfamily"/>
    <property type="match status" value="1"/>
</dbReference>
<dbReference type="AlphaFoldDB" id="A0A174LSY1"/>
<evidence type="ECO:0000313" key="2">
    <source>
        <dbReference type="EMBL" id="CUP26081.1"/>
    </source>
</evidence>
<proteinExistence type="predicted"/>
<dbReference type="InterPro" id="IPR050789">
    <property type="entry name" value="Diverse_Enzym_Activities"/>
</dbReference>
<dbReference type="STRING" id="39482.ERS852491_04684"/>
<keyword evidence="2" id="KW-0378">Hydrolase</keyword>
<keyword evidence="2" id="KW-0121">Carboxypeptidase</keyword>
<name>A0A174LSY1_9FIRM</name>
<accession>A0A174LSY1</accession>
<feature type="domain" description="Beta-lactamase-related" evidence="1">
    <location>
        <begin position="40"/>
        <end position="297"/>
    </location>
</feature>
<dbReference type="EMBL" id="CYZU01000072">
    <property type="protein sequence ID" value="CUP26081.1"/>
    <property type="molecule type" value="Genomic_DNA"/>
</dbReference>
<dbReference type="SUPFAM" id="SSF56601">
    <property type="entry name" value="beta-lactamase/transpeptidase-like"/>
    <property type="match status" value="1"/>
</dbReference>